<keyword evidence="4" id="KW-1185">Reference proteome</keyword>
<evidence type="ECO:0000313" key="4">
    <source>
        <dbReference type="Proteomes" id="UP000198263"/>
    </source>
</evidence>
<feature type="domain" description="Transposase InsH N-terminal" evidence="2">
    <location>
        <begin position="20"/>
        <end position="115"/>
    </location>
</feature>
<evidence type="ECO:0000313" key="3">
    <source>
        <dbReference type="EMBL" id="SAL49568.1"/>
    </source>
</evidence>
<dbReference type="AlphaFoldDB" id="A0A658R4A1"/>
<comment type="caution">
    <text evidence="3">The sequence shown here is derived from an EMBL/GenBank/DDBJ whole genome shotgun (WGS) entry which is preliminary data.</text>
</comment>
<feature type="compositionally biased region" description="Basic and acidic residues" evidence="1">
    <location>
        <begin position="163"/>
        <end position="174"/>
    </location>
</feature>
<dbReference type="Pfam" id="PF05598">
    <property type="entry name" value="DUF772"/>
    <property type="match status" value="1"/>
</dbReference>
<evidence type="ECO:0000256" key="1">
    <source>
        <dbReference type="SAM" id="MobiDB-lite"/>
    </source>
</evidence>
<feature type="region of interest" description="Disordered" evidence="1">
    <location>
        <begin position="162"/>
        <end position="213"/>
    </location>
</feature>
<dbReference type="RefSeq" id="WP_052449837.1">
    <property type="nucleotide sequence ID" value="NZ_FCNV02000017.1"/>
</dbReference>
<dbReference type="EMBL" id="FCNV02000017">
    <property type="protein sequence ID" value="SAL49568.1"/>
    <property type="molecule type" value="Genomic_DNA"/>
</dbReference>
<evidence type="ECO:0000259" key="2">
    <source>
        <dbReference type="Pfam" id="PF05598"/>
    </source>
</evidence>
<dbReference type="OrthoDB" id="9774608at2"/>
<reference evidence="3 4" key="1">
    <citation type="submission" date="2016-01" db="EMBL/GenBank/DDBJ databases">
        <authorList>
            <person name="Peeters C."/>
        </authorList>
    </citation>
    <scope>NUCLEOTIDE SEQUENCE [LARGE SCALE GENOMIC DNA]</scope>
    <source>
        <strain evidence="3">LMG 29315</strain>
    </source>
</reference>
<protein>
    <submittedName>
        <fullName evidence="3">ISPsy10, transposase, truncation</fullName>
    </submittedName>
</protein>
<dbReference type="PANTHER" id="PTHR35604">
    <property type="entry name" value="TRANSPOSASE INSH FOR INSERTION SEQUENCE ELEMENT IS5A-RELATED"/>
    <property type="match status" value="1"/>
</dbReference>
<accession>A0A658R4A1</accession>
<proteinExistence type="predicted"/>
<organism evidence="3 4">
    <name type="scientific">Caballeronia concitans</name>
    <dbReference type="NCBI Taxonomy" id="1777133"/>
    <lineage>
        <taxon>Bacteria</taxon>
        <taxon>Pseudomonadati</taxon>
        <taxon>Pseudomonadota</taxon>
        <taxon>Betaproteobacteria</taxon>
        <taxon>Burkholderiales</taxon>
        <taxon>Burkholderiaceae</taxon>
        <taxon>Caballeronia</taxon>
    </lineage>
</organism>
<sequence length="239" mass="25648">MATPATGDETLPTTLPMRTQRDEFLDTMDHLLPWPSLCAIVERHCANGAKDGDAQLCTDAVERMLRVCLVQSWLGLSDRGCADALIDSIAVQRFTRIDAASGPAPDARAIQQFRDFLQSQGLAKPLLAEVNGVLAANGIRIKAGTSTNARIVADIAGAPAVAEKPRPKANDRPANRRPQQAKPTYGDAYGSQSMRFRHAPKPTPSGPDASARIAQAIANIERIANRVSRPVPLPNSANR</sequence>
<name>A0A658R4A1_9BURK</name>
<dbReference type="Proteomes" id="UP000198263">
    <property type="component" value="Unassembled WGS sequence"/>
</dbReference>
<gene>
    <name evidence="3" type="ORF">AWB72_05169</name>
</gene>
<dbReference type="PANTHER" id="PTHR35604:SF2">
    <property type="entry name" value="TRANSPOSASE INSH FOR INSERTION SEQUENCE ELEMENT IS5A-RELATED"/>
    <property type="match status" value="1"/>
</dbReference>
<dbReference type="InterPro" id="IPR008490">
    <property type="entry name" value="Transposase_InsH_N"/>
</dbReference>